<sequence length="380" mass="41787">MFATLRDLDSQSMVATEASTEPPPYHRPPHLVCQLCRSKKLKCSGFSPEGCARCRASNVQCISVSRSTRNGTVRKSQKISLRGQRRGPSLDFCSEPNLSTSSPSEHSDDVAARPMARLDHFADVDQDACLEPFSAYETRDPAIRDFLPPFPPSYSLGGNPSNPDSADQAPSRNDSPSQPGLQTFEPPWRSFPDSLADGPCSDLNTCQCIQQALEMLDEVYVQDYTPRPASLRDNGSTLQKGAQRLMTLLVLLSERLITNLHLILEASFPNTLVSGLLASSTFVQKESRGACPVTHAFASGESTCYNDPGDGTDAIVTLYCGMSSLDVTTETSALLTLLHLTTLQRLRRVLSKLWDRAQIQQWTGHLKTLRHHRGQLHAIT</sequence>
<comment type="caution">
    <text evidence="1">The sequence shown here is derived from an EMBL/GenBank/DDBJ whole genome shotgun (WGS) entry which is preliminary data.</text>
</comment>
<keyword evidence="2" id="KW-1185">Reference proteome</keyword>
<proteinExistence type="predicted"/>
<protein>
    <submittedName>
        <fullName evidence="1">Uncharacterized protein</fullName>
    </submittedName>
</protein>
<organism evidence="1 2">
    <name type="scientific">Aspergillus melleus</name>
    <dbReference type="NCBI Taxonomy" id="138277"/>
    <lineage>
        <taxon>Eukaryota</taxon>
        <taxon>Fungi</taxon>
        <taxon>Dikarya</taxon>
        <taxon>Ascomycota</taxon>
        <taxon>Pezizomycotina</taxon>
        <taxon>Eurotiomycetes</taxon>
        <taxon>Eurotiomycetidae</taxon>
        <taxon>Eurotiales</taxon>
        <taxon>Aspergillaceae</taxon>
        <taxon>Aspergillus</taxon>
        <taxon>Aspergillus subgen. Circumdati</taxon>
    </lineage>
</organism>
<dbReference type="EMBL" id="JAOPJF010000026">
    <property type="protein sequence ID" value="KAK1145132.1"/>
    <property type="molecule type" value="Genomic_DNA"/>
</dbReference>
<gene>
    <name evidence="1" type="ORF">N8T08_004565</name>
</gene>
<accession>A0ACC3B3Y2</accession>
<evidence type="ECO:0000313" key="1">
    <source>
        <dbReference type="EMBL" id="KAK1145132.1"/>
    </source>
</evidence>
<name>A0ACC3B3Y2_9EURO</name>
<evidence type="ECO:0000313" key="2">
    <source>
        <dbReference type="Proteomes" id="UP001177260"/>
    </source>
</evidence>
<reference evidence="1 2" key="1">
    <citation type="journal article" date="2023" name="ACS Omega">
        <title>Identification of the Neoaspergillic Acid Biosynthesis Gene Cluster by Establishing an In Vitro CRISPR-Ribonucleoprotein Genetic System in Aspergillus melleus.</title>
        <authorList>
            <person name="Yuan B."/>
            <person name="Grau M.F."/>
            <person name="Murata R.M."/>
            <person name="Torok T."/>
            <person name="Venkateswaran K."/>
            <person name="Stajich J.E."/>
            <person name="Wang C.C.C."/>
        </authorList>
    </citation>
    <scope>NUCLEOTIDE SEQUENCE [LARGE SCALE GENOMIC DNA]</scope>
    <source>
        <strain evidence="1 2">IMV 1140</strain>
    </source>
</reference>
<dbReference type="Proteomes" id="UP001177260">
    <property type="component" value="Unassembled WGS sequence"/>
</dbReference>